<keyword evidence="2" id="KW-0812">Transmembrane</keyword>
<feature type="signal peptide" evidence="3">
    <location>
        <begin position="1"/>
        <end position="39"/>
    </location>
</feature>
<dbReference type="EMBL" id="VIIS01000846">
    <property type="protein sequence ID" value="KAF0304446.1"/>
    <property type="molecule type" value="Genomic_DNA"/>
</dbReference>
<feature type="compositionally biased region" description="Basic and acidic residues" evidence="1">
    <location>
        <begin position="176"/>
        <end position="185"/>
    </location>
</feature>
<feature type="domain" description="Fibronectin type-III" evidence="4">
    <location>
        <begin position="44"/>
        <end position="150"/>
    </location>
</feature>
<keyword evidence="2" id="KW-1133">Transmembrane helix</keyword>
<dbReference type="SMART" id="SM00060">
    <property type="entry name" value="FN3"/>
    <property type="match status" value="1"/>
</dbReference>
<proteinExistence type="predicted"/>
<feature type="compositionally biased region" description="Basic and acidic residues" evidence="1">
    <location>
        <begin position="275"/>
        <end position="284"/>
    </location>
</feature>
<evidence type="ECO:0000256" key="1">
    <source>
        <dbReference type="SAM" id="MobiDB-lite"/>
    </source>
</evidence>
<feature type="region of interest" description="Disordered" evidence="1">
    <location>
        <begin position="260"/>
        <end position="284"/>
    </location>
</feature>
<feature type="region of interest" description="Disordered" evidence="1">
    <location>
        <begin position="167"/>
        <end position="193"/>
    </location>
</feature>
<accession>A0A6A4WAY9</accession>
<sequence>MLSKRSLIISQLASYLQMVQHLLWLVCLLAAFGSSGAAAAATTELQSPVADLSVTTDYHSADISWRHSGSGRPFGFSVGYCELQAWGANRCKSKIVQWRPEQRDGSTPYRVTIGGLRMDTEYEFTVTPLDRRMHKEREQSQQMEARTKAFSATTRCLGGASEVTVHTGPHFGGRLSVEDDPREECGIQGDPDSDRQEYVLRIDHGTCRTQRSNSEVRTFVMVQEQDTIQTHSTRRFLVICNYESESFTVSAGVNLPRDGHSSAVGSHVQEVSLDPEPKLQSRDPPRLLEVTSREGRQLIVAADGPPAAASRVAPLRERNGSGGGWAQLVLLMVVVAAVVFGVAIGAIFSRRAALRRRHSSAHSSGEPSSDTSSSSSSSTSSSSSSSSSDDRRAARLPLELRRDGARSTHGRLAMPGGDYPSVTC</sequence>
<comment type="caution">
    <text evidence="5">The sequence shown here is derived from an EMBL/GenBank/DDBJ whole genome shotgun (WGS) entry which is preliminary data.</text>
</comment>
<dbReference type="InterPro" id="IPR036116">
    <property type="entry name" value="FN3_sf"/>
</dbReference>
<evidence type="ECO:0000256" key="2">
    <source>
        <dbReference type="SAM" id="Phobius"/>
    </source>
</evidence>
<feature type="compositionally biased region" description="Low complexity" evidence="1">
    <location>
        <begin position="361"/>
        <end position="387"/>
    </location>
</feature>
<dbReference type="Proteomes" id="UP000440578">
    <property type="component" value="Unassembled WGS sequence"/>
</dbReference>
<keyword evidence="3" id="KW-0732">Signal</keyword>
<dbReference type="AlphaFoldDB" id="A0A6A4WAY9"/>
<protein>
    <recommendedName>
        <fullName evidence="4">Fibronectin type-III domain-containing protein</fullName>
    </recommendedName>
</protein>
<dbReference type="InterPro" id="IPR003961">
    <property type="entry name" value="FN3_dom"/>
</dbReference>
<keyword evidence="6" id="KW-1185">Reference proteome</keyword>
<feature type="region of interest" description="Disordered" evidence="1">
    <location>
        <begin position="358"/>
        <end position="424"/>
    </location>
</feature>
<dbReference type="OrthoDB" id="6368363at2759"/>
<dbReference type="CDD" id="cd00063">
    <property type="entry name" value="FN3"/>
    <property type="match status" value="1"/>
</dbReference>
<reference evidence="5 6" key="1">
    <citation type="submission" date="2019-07" db="EMBL/GenBank/DDBJ databases">
        <title>Draft genome assembly of a fouling barnacle, Amphibalanus amphitrite (Darwin, 1854): The first reference genome for Thecostraca.</title>
        <authorList>
            <person name="Kim W."/>
        </authorList>
    </citation>
    <scope>NUCLEOTIDE SEQUENCE [LARGE SCALE GENOMIC DNA]</scope>
    <source>
        <strain evidence="5">SNU_AA5</strain>
        <tissue evidence="5">Soma without cirri and trophi</tissue>
    </source>
</reference>
<feature type="compositionally biased region" description="Basic and acidic residues" evidence="1">
    <location>
        <begin position="388"/>
        <end position="406"/>
    </location>
</feature>
<keyword evidence="2" id="KW-0472">Membrane</keyword>
<gene>
    <name evidence="5" type="ORF">FJT64_023742</name>
</gene>
<dbReference type="Gene3D" id="2.60.40.10">
    <property type="entry name" value="Immunoglobulins"/>
    <property type="match status" value="1"/>
</dbReference>
<evidence type="ECO:0000313" key="6">
    <source>
        <dbReference type="Proteomes" id="UP000440578"/>
    </source>
</evidence>
<dbReference type="InterPro" id="IPR013783">
    <property type="entry name" value="Ig-like_fold"/>
</dbReference>
<feature type="chain" id="PRO_5025669314" description="Fibronectin type-III domain-containing protein" evidence="3">
    <location>
        <begin position="40"/>
        <end position="424"/>
    </location>
</feature>
<dbReference type="PROSITE" id="PS50853">
    <property type="entry name" value="FN3"/>
    <property type="match status" value="1"/>
</dbReference>
<dbReference type="SUPFAM" id="SSF49265">
    <property type="entry name" value="Fibronectin type III"/>
    <property type="match status" value="1"/>
</dbReference>
<evidence type="ECO:0000259" key="4">
    <source>
        <dbReference type="PROSITE" id="PS50853"/>
    </source>
</evidence>
<evidence type="ECO:0000313" key="5">
    <source>
        <dbReference type="EMBL" id="KAF0304446.1"/>
    </source>
</evidence>
<organism evidence="5 6">
    <name type="scientific">Amphibalanus amphitrite</name>
    <name type="common">Striped barnacle</name>
    <name type="synonym">Balanus amphitrite</name>
    <dbReference type="NCBI Taxonomy" id="1232801"/>
    <lineage>
        <taxon>Eukaryota</taxon>
        <taxon>Metazoa</taxon>
        <taxon>Ecdysozoa</taxon>
        <taxon>Arthropoda</taxon>
        <taxon>Crustacea</taxon>
        <taxon>Multicrustacea</taxon>
        <taxon>Cirripedia</taxon>
        <taxon>Thoracica</taxon>
        <taxon>Thoracicalcarea</taxon>
        <taxon>Balanomorpha</taxon>
        <taxon>Balanoidea</taxon>
        <taxon>Balanidae</taxon>
        <taxon>Amphibalaninae</taxon>
        <taxon>Amphibalanus</taxon>
    </lineage>
</organism>
<feature type="transmembrane region" description="Helical" evidence="2">
    <location>
        <begin position="325"/>
        <end position="348"/>
    </location>
</feature>
<evidence type="ECO:0000256" key="3">
    <source>
        <dbReference type="SAM" id="SignalP"/>
    </source>
</evidence>
<name>A0A6A4WAY9_AMPAM</name>